<protein>
    <submittedName>
        <fullName evidence="6">Protein SRG1</fullName>
    </submittedName>
</protein>
<dbReference type="Pfam" id="PF14226">
    <property type="entry name" value="DIOX_N"/>
    <property type="match status" value="1"/>
</dbReference>
<evidence type="ECO:0000313" key="6">
    <source>
        <dbReference type="EMBL" id="RVW21987.1"/>
    </source>
</evidence>
<feature type="domain" description="Fe2OG dioxygenase" evidence="5">
    <location>
        <begin position="229"/>
        <end position="329"/>
    </location>
</feature>
<dbReference type="PANTHER" id="PTHR47991">
    <property type="entry name" value="OXOGLUTARATE/IRON-DEPENDENT DIOXYGENASE"/>
    <property type="match status" value="1"/>
</dbReference>
<dbReference type="AlphaFoldDB" id="A0A438CFJ6"/>
<accession>A0A438CFJ6</accession>
<evidence type="ECO:0000313" key="7">
    <source>
        <dbReference type="Proteomes" id="UP000288805"/>
    </source>
</evidence>
<dbReference type="InterPro" id="IPR027443">
    <property type="entry name" value="IPNS-like_sf"/>
</dbReference>
<dbReference type="Proteomes" id="UP000288805">
    <property type="component" value="Unassembled WGS sequence"/>
</dbReference>
<proteinExistence type="inferred from homology"/>
<evidence type="ECO:0000256" key="2">
    <source>
        <dbReference type="ARBA" id="ARBA00022723"/>
    </source>
</evidence>
<dbReference type="PROSITE" id="PS51471">
    <property type="entry name" value="FE2OG_OXY"/>
    <property type="match status" value="1"/>
</dbReference>
<sequence length="380" mass="43450">MNVRQSIRHMFVKWFCCSINAHLNVAEWRHSIRSISNGIINTVFKLWHSSFYTEYSGAGQTAHGYSATNLSLEDQERPVLLENASLPDIPTIDMKRLIMSETTDFELDKLHSACKEWGFFQLVNHGVSSSLVENLKHEIVEFYKLPLEEKMKYKMPGDAEGYGPSIRSEDQKLDWADSHVYKFFLLITAGITWNCTYQSRKKLAMRLLGLMARAIKLDKREMEELFDDGRQEVRMTYYPPCPQSEMVMGIAPHSDPTGITILLQVNEVDGLQIKKDGVWIPVNVLPDALVVNVGDILEIVSNGMYTSIEHRATVNSTKERISIAMFFSPKFSAEIGPAPGLITPQKPPVFKRIGMEKYYQDFFSRKLDGKSNLEHMKIKK</sequence>
<dbReference type="InterPro" id="IPR050295">
    <property type="entry name" value="Plant_2OG-oxidoreductases"/>
</dbReference>
<name>A0A438CFJ6_VITVI</name>
<dbReference type="GO" id="GO:0046872">
    <property type="term" value="F:metal ion binding"/>
    <property type="evidence" value="ECO:0007669"/>
    <property type="project" value="UniProtKB-KW"/>
</dbReference>
<keyword evidence="4" id="KW-0560">Oxidoreductase</keyword>
<evidence type="ECO:0000259" key="5">
    <source>
        <dbReference type="PROSITE" id="PS51471"/>
    </source>
</evidence>
<comment type="caution">
    <text evidence="6">The sequence shown here is derived from an EMBL/GenBank/DDBJ whole genome shotgun (WGS) entry which is preliminary data.</text>
</comment>
<dbReference type="GO" id="GO:0016491">
    <property type="term" value="F:oxidoreductase activity"/>
    <property type="evidence" value="ECO:0007669"/>
    <property type="project" value="UniProtKB-KW"/>
</dbReference>
<evidence type="ECO:0000256" key="1">
    <source>
        <dbReference type="ARBA" id="ARBA00008056"/>
    </source>
</evidence>
<evidence type="ECO:0000256" key="3">
    <source>
        <dbReference type="ARBA" id="ARBA00023004"/>
    </source>
</evidence>
<dbReference type="InterPro" id="IPR005123">
    <property type="entry name" value="Oxoglu/Fe-dep_dioxygenase_dom"/>
</dbReference>
<keyword evidence="3 4" id="KW-0408">Iron</keyword>
<dbReference type="InterPro" id="IPR026992">
    <property type="entry name" value="DIOX_N"/>
</dbReference>
<dbReference type="Pfam" id="PF03171">
    <property type="entry name" value="2OG-FeII_Oxy"/>
    <property type="match status" value="1"/>
</dbReference>
<dbReference type="EMBL" id="QGNW01002257">
    <property type="protein sequence ID" value="RVW21987.1"/>
    <property type="molecule type" value="Genomic_DNA"/>
</dbReference>
<comment type="similarity">
    <text evidence="1 4">Belongs to the iron/ascorbate-dependent oxidoreductase family.</text>
</comment>
<dbReference type="SUPFAM" id="SSF51197">
    <property type="entry name" value="Clavaminate synthase-like"/>
    <property type="match status" value="1"/>
</dbReference>
<dbReference type="InterPro" id="IPR044861">
    <property type="entry name" value="IPNS-like_FE2OG_OXY"/>
</dbReference>
<keyword evidence="2 4" id="KW-0479">Metal-binding</keyword>
<evidence type="ECO:0000256" key="4">
    <source>
        <dbReference type="RuleBase" id="RU003682"/>
    </source>
</evidence>
<organism evidence="6 7">
    <name type="scientific">Vitis vinifera</name>
    <name type="common">Grape</name>
    <dbReference type="NCBI Taxonomy" id="29760"/>
    <lineage>
        <taxon>Eukaryota</taxon>
        <taxon>Viridiplantae</taxon>
        <taxon>Streptophyta</taxon>
        <taxon>Embryophyta</taxon>
        <taxon>Tracheophyta</taxon>
        <taxon>Spermatophyta</taxon>
        <taxon>Magnoliopsida</taxon>
        <taxon>eudicotyledons</taxon>
        <taxon>Gunneridae</taxon>
        <taxon>Pentapetalae</taxon>
        <taxon>rosids</taxon>
        <taxon>Vitales</taxon>
        <taxon>Vitaceae</taxon>
        <taxon>Viteae</taxon>
        <taxon>Vitis</taxon>
    </lineage>
</organism>
<dbReference type="Gene3D" id="2.60.120.330">
    <property type="entry name" value="B-lactam Antibiotic, Isopenicillin N Synthase, Chain"/>
    <property type="match status" value="1"/>
</dbReference>
<dbReference type="FunFam" id="2.60.120.330:FF:000079">
    <property type="entry name" value="Protein SRG1"/>
    <property type="match status" value="1"/>
</dbReference>
<gene>
    <name evidence="6" type="primary">SRG1_29</name>
    <name evidence="6" type="ORF">CK203_110259</name>
</gene>
<reference evidence="6 7" key="1">
    <citation type="journal article" date="2018" name="PLoS Genet.">
        <title>Population sequencing reveals clonal diversity and ancestral inbreeding in the grapevine cultivar Chardonnay.</title>
        <authorList>
            <person name="Roach M.J."/>
            <person name="Johnson D.L."/>
            <person name="Bohlmann J."/>
            <person name="van Vuuren H.J."/>
            <person name="Jones S.J."/>
            <person name="Pretorius I.S."/>
            <person name="Schmidt S.A."/>
            <person name="Borneman A.R."/>
        </authorList>
    </citation>
    <scope>NUCLEOTIDE SEQUENCE [LARGE SCALE GENOMIC DNA]</scope>
    <source>
        <strain evidence="7">cv. Chardonnay</strain>
        <tissue evidence="6">Leaf</tissue>
    </source>
</reference>